<feature type="active site" evidence="4">
    <location>
        <position position="256"/>
    </location>
</feature>
<dbReference type="InterPro" id="IPR035909">
    <property type="entry name" value="CheB_C"/>
</dbReference>
<dbReference type="PANTHER" id="PTHR42872">
    <property type="entry name" value="PROTEIN-GLUTAMATE METHYLESTERASE/PROTEIN-GLUTAMINE GLUTAMINASE"/>
    <property type="match status" value="1"/>
</dbReference>
<organism evidence="6 7">
    <name type="scientific">Alkalilimnicola ehrlichii</name>
    <dbReference type="NCBI Taxonomy" id="351052"/>
    <lineage>
        <taxon>Bacteria</taxon>
        <taxon>Pseudomonadati</taxon>
        <taxon>Pseudomonadota</taxon>
        <taxon>Gammaproteobacteria</taxon>
        <taxon>Chromatiales</taxon>
        <taxon>Ectothiorhodospiraceae</taxon>
        <taxon>Alkalilimnicola</taxon>
    </lineage>
</organism>
<evidence type="ECO:0000256" key="4">
    <source>
        <dbReference type="PROSITE-ProRule" id="PRU00050"/>
    </source>
</evidence>
<proteinExistence type="predicted"/>
<dbReference type="Gene3D" id="3.40.50.180">
    <property type="entry name" value="Methylesterase CheB, C-terminal domain"/>
    <property type="match status" value="1"/>
</dbReference>
<accession>A0A3E0X452</accession>
<name>A0A3E0X452_9GAMM</name>
<dbReference type="Pfam" id="PF01339">
    <property type="entry name" value="CheB_methylest"/>
    <property type="match status" value="1"/>
</dbReference>
<evidence type="ECO:0000259" key="5">
    <source>
        <dbReference type="PROSITE" id="PS50122"/>
    </source>
</evidence>
<dbReference type="CDD" id="cd16432">
    <property type="entry name" value="CheB_Rec"/>
    <property type="match status" value="1"/>
</dbReference>
<dbReference type="GO" id="GO:0005737">
    <property type="term" value="C:cytoplasm"/>
    <property type="evidence" value="ECO:0007669"/>
    <property type="project" value="InterPro"/>
</dbReference>
<dbReference type="PROSITE" id="PS50122">
    <property type="entry name" value="CHEB"/>
    <property type="match status" value="1"/>
</dbReference>
<gene>
    <name evidence="6" type="ORF">CAL65_01650</name>
</gene>
<dbReference type="PANTHER" id="PTHR42872:SF6">
    <property type="entry name" value="PROTEIN-GLUTAMATE METHYLESTERASE_PROTEIN-GLUTAMINE GLUTAMINASE"/>
    <property type="match status" value="1"/>
</dbReference>
<dbReference type="Proteomes" id="UP000256763">
    <property type="component" value="Unassembled WGS sequence"/>
</dbReference>
<comment type="caution">
    <text evidence="6">The sequence shown here is derived from an EMBL/GenBank/DDBJ whole genome shotgun (WGS) entry which is preliminary data.</text>
</comment>
<evidence type="ECO:0000313" key="7">
    <source>
        <dbReference type="Proteomes" id="UP000256763"/>
    </source>
</evidence>
<dbReference type="GO" id="GO:0008984">
    <property type="term" value="F:protein-glutamate methylesterase activity"/>
    <property type="evidence" value="ECO:0007669"/>
    <property type="project" value="UniProtKB-EC"/>
</dbReference>
<dbReference type="GO" id="GO:0006935">
    <property type="term" value="P:chemotaxis"/>
    <property type="evidence" value="ECO:0007669"/>
    <property type="project" value="UniProtKB-UniRule"/>
</dbReference>
<keyword evidence="4" id="KW-0145">Chemotaxis</keyword>
<dbReference type="SUPFAM" id="SSF52738">
    <property type="entry name" value="Methylesterase CheB, C-terminal domain"/>
    <property type="match status" value="1"/>
</dbReference>
<dbReference type="GO" id="GO:0000156">
    <property type="term" value="F:phosphorelay response regulator activity"/>
    <property type="evidence" value="ECO:0007669"/>
    <property type="project" value="InterPro"/>
</dbReference>
<feature type="active site" evidence="4">
    <location>
        <position position="136"/>
    </location>
</feature>
<evidence type="ECO:0000256" key="3">
    <source>
        <dbReference type="ARBA" id="ARBA00048267"/>
    </source>
</evidence>
<keyword evidence="7" id="KW-1185">Reference proteome</keyword>
<dbReference type="AlphaFoldDB" id="A0A3E0X452"/>
<feature type="domain" description="CheB-type methylesterase" evidence="5">
    <location>
        <begin position="124"/>
        <end position="314"/>
    </location>
</feature>
<feature type="active site" evidence="4">
    <location>
        <position position="163"/>
    </location>
</feature>
<dbReference type="EC" id="3.1.1.61" evidence="2"/>
<keyword evidence="1 4" id="KW-0378">Hydrolase</keyword>
<dbReference type="OrthoDB" id="9793421at2"/>
<dbReference type="InterPro" id="IPR000673">
    <property type="entry name" value="Sig_transdc_resp-reg_Me-estase"/>
</dbReference>
<dbReference type="EMBL" id="NFZW01000001">
    <property type="protein sequence ID" value="RFA39504.1"/>
    <property type="molecule type" value="Genomic_DNA"/>
</dbReference>
<comment type="catalytic activity">
    <reaction evidence="3">
        <text>[protein]-L-glutamate 5-O-methyl ester + H2O = L-glutamyl-[protein] + methanol + H(+)</text>
        <dbReference type="Rhea" id="RHEA:23236"/>
        <dbReference type="Rhea" id="RHEA-COMP:10208"/>
        <dbReference type="Rhea" id="RHEA-COMP:10311"/>
        <dbReference type="ChEBI" id="CHEBI:15377"/>
        <dbReference type="ChEBI" id="CHEBI:15378"/>
        <dbReference type="ChEBI" id="CHEBI:17790"/>
        <dbReference type="ChEBI" id="CHEBI:29973"/>
        <dbReference type="ChEBI" id="CHEBI:82795"/>
        <dbReference type="EC" id="3.1.1.61"/>
    </reaction>
</comment>
<evidence type="ECO:0000313" key="6">
    <source>
        <dbReference type="EMBL" id="RFA39504.1"/>
    </source>
</evidence>
<evidence type="ECO:0000256" key="2">
    <source>
        <dbReference type="ARBA" id="ARBA00039140"/>
    </source>
</evidence>
<protein>
    <recommendedName>
        <fullName evidence="2">protein-glutamate methylesterase</fullName>
        <ecNumber evidence="2">3.1.1.61</ecNumber>
    </recommendedName>
</protein>
<sequence length="314" mass="32811">MVASRARIGILGTRPGVRSDLKAQLEARSIEVVLEATLANVVAGKASLIEAEVLLLDLERAGDKDLDVLDELLEFTPVPMVFFDGSGSDSPGWWARFAEKLLQTVQRQRAAHLDQPSSSPALLVGGALRVWVLGASFGGPDALKRFFGALPDLPGAALIVGQHIGDGFVEVLAAQLNRAGRVPVVPAAEGVRLQAGFAYVAPVGQRVVIDSSGSFIFRPEPERLAYSPSINAIMNEVAIRFGSRSGAIVFTGMGDDGALGCRAIAEAGGEVWVQERSSCAIDSMPACAEATGAVRRSGPPEALAKALLASLTAS</sequence>
<evidence type="ECO:0000256" key="1">
    <source>
        <dbReference type="ARBA" id="ARBA00022801"/>
    </source>
</evidence>
<reference evidence="7" key="1">
    <citation type="submission" date="2017-05" db="EMBL/GenBank/DDBJ databases">
        <authorList>
            <person name="Sharma S."/>
            <person name="Sidhu C."/>
            <person name="Pinnaka A.K."/>
        </authorList>
    </citation>
    <scope>NUCLEOTIDE SEQUENCE [LARGE SCALE GENOMIC DNA]</scope>
    <source>
        <strain evidence="7">AK93</strain>
    </source>
</reference>